<feature type="transmembrane region" description="Helical" evidence="10">
    <location>
        <begin position="632"/>
        <end position="651"/>
    </location>
</feature>
<feature type="transmembrane region" description="Helical" evidence="10">
    <location>
        <begin position="290"/>
        <end position="313"/>
    </location>
</feature>
<evidence type="ECO:0000256" key="7">
    <source>
        <dbReference type="ARBA" id="ARBA00022967"/>
    </source>
</evidence>
<keyword evidence="3 10" id="KW-0812">Transmembrane</keyword>
<gene>
    <name evidence="12" type="ORF">BCF59_0453</name>
</gene>
<dbReference type="GO" id="GO:0005886">
    <property type="term" value="C:plasma membrane"/>
    <property type="evidence" value="ECO:0007669"/>
    <property type="project" value="UniProtKB-SubCell"/>
</dbReference>
<evidence type="ECO:0000313" key="13">
    <source>
        <dbReference type="Proteomes" id="UP000295757"/>
    </source>
</evidence>
<evidence type="ECO:0000256" key="10">
    <source>
        <dbReference type="RuleBase" id="RU362081"/>
    </source>
</evidence>
<evidence type="ECO:0000256" key="8">
    <source>
        <dbReference type="ARBA" id="ARBA00022989"/>
    </source>
</evidence>
<keyword evidence="8 10" id="KW-1133">Transmembrane helix</keyword>
<evidence type="ECO:0000313" key="12">
    <source>
        <dbReference type="EMBL" id="TDV24481.1"/>
    </source>
</evidence>
<dbReference type="SFLD" id="SFLDG00002">
    <property type="entry name" value="C1.7:_P-type_atpase_like"/>
    <property type="match status" value="1"/>
</dbReference>
<dbReference type="InterPro" id="IPR036412">
    <property type="entry name" value="HAD-like_sf"/>
</dbReference>
<proteinExistence type="inferred from homology"/>
<dbReference type="RefSeq" id="WP_166666789.1">
    <property type="nucleotide sequence ID" value="NZ_SOCN01000001.1"/>
</dbReference>
<accession>A0A4R7UEZ5</accession>
<dbReference type="EMBL" id="SOCN01000001">
    <property type="protein sequence ID" value="TDV24481.1"/>
    <property type="molecule type" value="Genomic_DNA"/>
</dbReference>
<protein>
    <submittedName>
        <fullName evidence="12">Cu+-exporting ATPase</fullName>
    </submittedName>
</protein>
<sequence length="687" mass="76149">MQNPINKMVFRKFFNWLWTPKNNLIVQVAIFIPTFAILVTSLISMQINKSKTGSAVDIFTTNGQQWVFLLVAALASVLVFVTSVGYFKNYWRLFKGSVSMDLLIAIGVHLSYFYSLILTIITLSTKGYSGIDMYFWDVPSALLTFIGIGHYLENKLMRKSSIGIKELLQLQNRTAILVQADGGTKQVPTRSLKVGDIILLPKGQNVPVDGVVIENSSDLDMAAINGEPLPKFVEPGDHVVSGAINLTTSLKIQVQKKMQDSTLTKIIDKLENIVDSTSKIQRLADKLVKYFIPSILSIAAISFIIWTSILYSIDKTSWPNYFDNETSGIYYGIKIGVSVVVIACPCAFGIAAPAAIYAASGLASKNKILFSSADVYEKLKKAKYLIFDKTGTLTQGKPTIQKVLGDENFKIIAESLASKSHHPLSQVIANLEADNTRIVITNEQEIPGYGITGQYDQDTYELGSYKKMLDKGFLDKVKIANFESFSYVALAKNREVVLVYALGDKLKPDAKKIIQKFHDLGLEIVIASGDNNEVVSQIAQELNIEHHHGQLRPEEKLELIKEYNKKGETIFVGDGLNDILAIKQASLGIAFSSGSDLVNSSADISLMTNELHTVYQAIYLAKETLKVIKINFVWAFVFNFLAIPLAISGIILPWLAAIIMIISNILLLSNTLYFKNRTAKKLIKIIQ</sequence>
<dbReference type="SFLD" id="SFLDS00003">
    <property type="entry name" value="Haloacid_Dehalogenase"/>
    <property type="match status" value="1"/>
</dbReference>
<evidence type="ECO:0000259" key="11">
    <source>
        <dbReference type="Pfam" id="PF00122"/>
    </source>
</evidence>
<feature type="transmembrane region" description="Helical" evidence="10">
    <location>
        <begin position="24"/>
        <end position="47"/>
    </location>
</feature>
<dbReference type="NCBIfam" id="TIGR01525">
    <property type="entry name" value="ATPase-IB_hvy"/>
    <property type="match status" value="1"/>
</dbReference>
<dbReference type="SUPFAM" id="SSF56784">
    <property type="entry name" value="HAD-like"/>
    <property type="match status" value="1"/>
</dbReference>
<keyword evidence="7" id="KW-1278">Translocase</keyword>
<dbReference type="InterPro" id="IPR023299">
    <property type="entry name" value="ATPase_P-typ_cyto_dom_N"/>
</dbReference>
<evidence type="ECO:0000256" key="1">
    <source>
        <dbReference type="ARBA" id="ARBA00004127"/>
    </source>
</evidence>
<dbReference type="SUPFAM" id="SSF81660">
    <property type="entry name" value="Metal cation-transporting ATPase, ATP-binding domain N"/>
    <property type="match status" value="1"/>
</dbReference>
<evidence type="ECO:0000256" key="6">
    <source>
        <dbReference type="ARBA" id="ARBA00022840"/>
    </source>
</evidence>
<dbReference type="Gene3D" id="2.70.150.10">
    <property type="entry name" value="Calcium-transporting ATPase, cytoplasmic transduction domain A"/>
    <property type="match status" value="1"/>
</dbReference>
<feature type="transmembrane region" description="Helical" evidence="10">
    <location>
        <begin position="67"/>
        <end position="87"/>
    </location>
</feature>
<dbReference type="Pfam" id="PF00702">
    <property type="entry name" value="Hydrolase"/>
    <property type="match status" value="1"/>
</dbReference>
<feature type="transmembrane region" description="Helical" evidence="10">
    <location>
        <begin position="657"/>
        <end position="674"/>
    </location>
</feature>
<comment type="subcellular location">
    <subcellularLocation>
        <location evidence="10">Cell membrane</location>
    </subcellularLocation>
    <subcellularLocation>
        <location evidence="1">Endomembrane system</location>
        <topology evidence="1">Multi-pass membrane protein</topology>
    </subcellularLocation>
</comment>
<reference evidence="12 13" key="1">
    <citation type="submission" date="2019-03" db="EMBL/GenBank/DDBJ databases">
        <title>Genomic Encyclopedia of Archaeal and Bacterial Type Strains, Phase II (KMG-II): from individual species to whole genera.</title>
        <authorList>
            <person name="Goeker M."/>
        </authorList>
    </citation>
    <scope>NUCLEOTIDE SEQUENCE [LARGE SCALE GENOMIC DNA]</scope>
    <source>
        <strain evidence="12 13">ATCC 35214</strain>
    </source>
</reference>
<evidence type="ECO:0000256" key="4">
    <source>
        <dbReference type="ARBA" id="ARBA00022723"/>
    </source>
</evidence>
<dbReference type="AlphaFoldDB" id="A0A4R7UEZ5"/>
<dbReference type="GO" id="GO:0043682">
    <property type="term" value="F:P-type divalent copper transporter activity"/>
    <property type="evidence" value="ECO:0007669"/>
    <property type="project" value="TreeGrafter"/>
</dbReference>
<dbReference type="GO" id="GO:0016887">
    <property type="term" value="F:ATP hydrolysis activity"/>
    <property type="evidence" value="ECO:0007669"/>
    <property type="project" value="InterPro"/>
</dbReference>
<dbReference type="PANTHER" id="PTHR43520:SF8">
    <property type="entry name" value="P-TYPE CU(+) TRANSPORTER"/>
    <property type="match status" value="1"/>
</dbReference>
<dbReference type="SFLD" id="SFLDF00027">
    <property type="entry name" value="p-type_atpase"/>
    <property type="match status" value="1"/>
</dbReference>
<dbReference type="InterPro" id="IPR008250">
    <property type="entry name" value="ATPase_P-typ_transduc_dom_A_sf"/>
</dbReference>
<evidence type="ECO:0000256" key="9">
    <source>
        <dbReference type="ARBA" id="ARBA00023136"/>
    </source>
</evidence>
<evidence type="ECO:0000256" key="3">
    <source>
        <dbReference type="ARBA" id="ARBA00022692"/>
    </source>
</evidence>
<dbReference type="InterPro" id="IPR018303">
    <property type="entry name" value="ATPase_P-typ_P_site"/>
</dbReference>
<dbReference type="GO" id="GO:0055070">
    <property type="term" value="P:copper ion homeostasis"/>
    <property type="evidence" value="ECO:0007669"/>
    <property type="project" value="TreeGrafter"/>
</dbReference>
<keyword evidence="6 10" id="KW-0067">ATP-binding</keyword>
<keyword evidence="10" id="KW-1003">Cell membrane</keyword>
<dbReference type="SUPFAM" id="SSF81653">
    <property type="entry name" value="Calcium ATPase, transduction domain A"/>
    <property type="match status" value="1"/>
</dbReference>
<dbReference type="InterPro" id="IPR044492">
    <property type="entry name" value="P_typ_ATPase_HD_dom"/>
</dbReference>
<keyword evidence="4 10" id="KW-0479">Metal-binding</keyword>
<dbReference type="Pfam" id="PF00122">
    <property type="entry name" value="E1-E2_ATPase"/>
    <property type="match status" value="1"/>
</dbReference>
<organism evidence="12 13">
    <name type="scientific">Mycoplasmopsis mustelae</name>
    <dbReference type="NCBI Taxonomy" id="171289"/>
    <lineage>
        <taxon>Bacteria</taxon>
        <taxon>Bacillati</taxon>
        <taxon>Mycoplasmatota</taxon>
        <taxon>Mycoplasmoidales</taxon>
        <taxon>Metamycoplasmataceae</taxon>
        <taxon>Mycoplasmopsis</taxon>
    </lineage>
</organism>
<dbReference type="GO" id="GO:0005524">
    <property type="term" value="F:ATP binding"/>
    <property type="evidence" value="ECO:0007669"/>
    <property type="project" value="UniProtKB-UniRule"/>
</dbReference>
<keyword evidence="13" id="KW-1185">Reference proteome</keyword>
<dbReference type="InterPro" id="IPR059000">
    <property type="entry name" value="ATPase_P-type_domA"/>
</dbReference>
<feature type="transmembrane region" description="Helical" evidence="10">
    <location>
        <begin position="99"/>
        <end position="121"/>
    </location>
</feature>
<dbReference type="GO" id="GO:0012505">
    <property type="term" value="C:endomembrane system"/>
    <property type="evidence" value="ECO:0007669"/>
    <property type="project" value="UniProtKB-SubCell"/>
</dbReference>
<dbReference type="PROSITE" id="PS00154">
    <property type="entry name" value="ATPASE_E1_E2"/>
    <property type="match status" value="1"/>
</dbReference>
<dbReference type="Gene3D" id="3.40.1110.10">
    <property type="entry name" value="Calcium-transporting ATPase, cytoplasmic domain N"/>
    <property type="match status" value="1"/>
</dbReference>
<dbReference type="InterPro" id="IPR027256">
    <property type="entry name" value="P-typ_ATPase_IB"/>
</dbReference>
<dbReference type="PANTHER" id="PTHR43520">
    <property type="entry name" value="ATP7, ISOFORM B"/>
    <property type="match status" value="1"/>
</dbReference>
<name>A0A4R7UEZ5_9BACT</name>
<comment type="caution">
    <text evidence="12">The sequence shown here is derived from an EMBL/GenBank/DDBJ whole genome shotgun (WGS) entry which is preliminary data.</text>
</comment>
<keyword evidence="5 10" id="KW-0547">Nucleotide-binding</keyword>
<comment type="similarity">
    <text evidence="2 10">Belongs to the cation transport ATPase (P-type) (TC 3.A.3) family. Type IB subfamily.</text>
</comment>
<dbReference type="GO" id="GO:0005507">
    <property type="term" value="F:copper ion binding"/>
    <property type="evidence" value="ECO:0007669"/>
    <property type="project" value="TreeGrafter"/>
</dbReference>
<dbReference type="InterPro" id="IPR023214">
    <property type="entry name" value="HAD_sf"/>
</dbReference>
<feature type="transmembrane region" description="Helical" evidence="10">
    <location>
        <begin position="333"/>
        <end position="359"/>
    </location>
</feature>
<dbReference type="Gene3D" id="3.40.50.1000">
    <property type="entry name" value="HAD superfamily/HAD-like"/>
    <property type="match status" value="1"/>
</dbReference>
<dbReference type="Proteomes" id="UP000295757">
    <property type="component" value="Unassembled WGS sequence"/>
</dbReference>
<dbReference type="NCBIfam" id="TIGR01494">
    <property type="entry name" value="ATPase_P-type"/>
    <property type="match status" value="1"/>
</dbReference>
<evidence type="ECO:0000256" key="2">
    <source>
        <dbReference type="ARBA" id="ARBA00006024"/>
    </source>
</evidence>
<dbReference type="PRINTS" id="PR00119">
    <property type="entry name" value="CATATPASE"/>
</dbReference>
<keyword evidence="9 10" id="KW-0472">Membrane</keyword>
<evidence type="ECO:0000256" key="5">
    <source>
        <dbReference type="ARBA" id="ARBA00022741"/>
    </source>
</evidence>
<feature type="domain" description="P-type ATPase A" evidence="11">
    <location>
        <begin position="173"/>
        <end position="270"/>
    </location>
</feature>
<dbReference type="InterPro" id="IPR001757">
    <property type="entry name" value="P_typ_ATPase"/>
</dbReference>